<name>A0A179BVL1_RHILE</name>
<comment type="caution">
    <text evidence="1">The sequence shown here is derived from an EMBL/GenBank/DDBJ whole genome shotgun (WGS) entry which is preliminary data.</text>
</comment>
<gene>
    <name evidence="1" type="ORF">A4U53_18150</name>
</gene>
<proteinExistence type="predicted"/>
<accession>A0A179BVL1</accession>
<evidence type="ECO:0000313" key="1">
    <source>
        <dbReference type="EMBL" id="OAP95144.1"/>
    </source>
</evidence>
<sequence length="113" mass="12288">MTIITSEMLADMHARRLSGESNASIASRYRLKPITVYQRLRRELGLRQSRAANVAAANDNNPNVTTQMTPHNGGCSTWSGVVPVSVKRIPTLDVAEVALSASELRLDELQVAA</sequence>
<dbReference type="EMBL" id="LWBS01000121">
    <property type="protein sequence ID" value="OAP95144.1"/>
    <property type="molecule type" value="Genomic_DNA"/>
</dbReference>
<dbReference type="AlphaFoldDB" id="A0A179BVL1"/>
<reference evidence="1" key="1">
    <citation type="submission" date="2016-04" db="EMBL/GenBank/DDBJ databases">
        <title>Fast-growing isolate from the root nodules of Vavilovia formosa.</title>
        <authorList>
            <person name="Kimeklis A."/>
            <person name="Safronova V."/>
            <person name="Belimov A."/>
            <person name="Andronov E."/>
        </authorList>
    </citation>
    <scope>NUCLEOTIDE SEQUENCE [LARGE SCALE GENOMIC DNA]</scope>
    <source>
        <strain evidence="1">Vaf-46</strain>
    </source>
</reference>
<organism evidence="1">
    <name type="scientific">Rhizobium leguminosarum</name>
    <dbReference type="NCBI Taxonomy" id="384"/>
    <lineage>
        <taxon>Bacteria</taxon>
        <taxon>Pseudomonadati</taxon>
        <taxon>Pseudomonadota</taxon>
        <taxon>Alphaproteobacteria</taxon>
        <taxon>Hyphomicrobiales</taxon>
        <taxon>Rhizobiaceae</taxon>
        <taxon>Rhizobium/Agrobacterium group</taxon>
        <taxon>Rhizobium</taxon>
    </lineage>
</organism>
<protein>
    <submittedName>
        <fullName evidence="1">Uncharacterized protein</fullName>
    </submittedName>
</protein>